<keyword evidence="2" id="KW-1185">Reference proteome</keyword>
<accession>A0ABX2IWN7</accession>
<gene>
    <name evidence="1" type="ORF">HRQ87_08635</name>
</gene>
<dbReference type="Proteomes" id="UP000777935">
    <property type="component" value="Unassembled WGS sequence"/>
</dbReference>
<name>A0ABX2IWN7_9RHOB</name>
<protein>
    <submittedName>
        <fullName evidence="1">Uncharacterized protein</fullName>
    </submittedName>
</protein>
<comment type="caution">
    <text evidence="1">The sequence shown here is derived from an EMBL/GenBank/DDBJ whole genome shotgun (WGS) entry which is preliminary data.</text>
</comment>
<reference evidence="1 2" key="1">
    <citation type="submission" date="2020-06" db="EMBL/GenBank/DDBJ databases">
        <title>Sulfitobacter algicola sp. nov., isolated from green algae.</title>
        <authorList>
            <person name="Wang C."/>
        </authorList>
    </citation>
    <scope>NUCLEOTIDE SEQUENCE [LARGE SCALE GENOMIC DNA]</scope>
    <source>
        <strain evidence="1 2">1151</strain>
    </source>
</reference>
<organism evidence="1 2">
    <name type="scientific">Parasulfitobacter algicola</name>
    <dbReference type="NCBI Taxonomy" id="2614809"/>
    <lineage>
        <taxon>Bacteria</taxon>
        <taxon>Pseudomonadati</taxon>
        <taxon>Pseudomonadota</taxon>
        <taxon>Alphaproteobacteria</taxon>
        <taxon>Rhodobacterales</taxon>
        <taxon>Roseobacteraceae</taxon>
        <taxon>Parasulfitobacter</taxon>
    </lineage>
</organism>
<evidence type="ECO:0000313" key="1">
    <source>
        <dbReference type="EMBL" id="NSX54864.1"/>
    </source>
</evidence>
<dbReference type="EMBL" id="JABUFE010000004">
    <property type="protein sequence ID" value="NSX54864.1"/>
    <property type="molecule type" value="Genomic_DNA"/>
</dbReference>
<sequence>MSVTEVSGDIFSMNFPSKISRIFVALVCLSSSVKADLWGGKSQDSFEVTYELIQGVKLKTYSTFTEHPYEVMVPNTSFGDLMICQVFGADGEVISQKYANSRSNVTHVYFETKVSIKEAKCAYARVVETDHSSP</sequence>
<proteinExistence type="predicted"/>
<evidence type="ECO:0000313" key="2">
    <source>
        <dbReference type="Proteomes" id="UP000777935"/>
    </source>
</evidence>